<accession>A0A4S2MJ21</accession>
<feature type="compositionally biased region" description="Low complexity" evidence="1">
    <location>
        <begin position="681"/>
        <end position="709"/>
    </location>
</feature>
<feature type="region of interest" description="Disordered" evidence="1">
    <location>
        <begin position="163"/>
        <end position="183"/>
    </location>
</feature>
<evidence type="ECO:0000256" key="1">
    <source>
        <dbReference type="SAM" id="MobiDB-lite"/>
    </source>
</evidence>
<gene>
    <name evidence="3" type="ORF">EX30DRAFT_228575</name>
</gene>
<evidence type="ECO:0000313" key="3">
    <source>
        <dbReference type="EMBL" id="TGZ76745.1"/>
    </source>
</evidence>
<organism evidence="3 4">
    <name type="scientific">Ascodesmis nigricans</name>
    <dbReference type="NCBI Taxonomy" id="341454"/>
    <lineage>
        <taxon>Eukaryota</taxon>
        <taxon>Fungi</taxon>
        <taxon>Dikarya</taxon>
        <taxon>Ascomycota</taxon>
        <taxon>Pezizomycotina</taxon>
        <taxon>Pezizomycetes</taxon>
        <taxon>Pezizales</taxon>
        <taxon>Ascodesmidaceae</taxon>
        <taxon>Ascodesmis</taxon>
    </lineage>
</organism>
<dbReference type="InParanoid" id="A0A4S2MJ21"/>
<feature type="domain" description="AMP-activated protein kinase glycogen-binding" evidence="2">
    <location>
        <begin position="14"/>
        <end position="83"/>
    </location>
</feature>
<keyword evidence="4" id="KW-1185">Reference proteome</keyword>
<feature type="compositionally biased region" description="Basic and acidic residues" evidence="1">
    <location>
        <begin position="737"/>
        <end position="748"/>
    </location>
</feature>
<dbReference type="EMBL" id="ML220167">
    <property type="protein sequence ID" value="TGZ76745.1"/>
    <property type="molecule type" value="Genomic_DNA"/>
</dbReference>
<feature type="compositionally biased region" description="Polar residues" evidence="1">
    <location>
        <begin position="297"/>
        <end position="306"/>
    </location>
</feature>
<dbReference type="STRING" id="341454.A0A4S2MJ21"/>
<proteinExistence type="predicted"/>
<sequence length="773" mass="80159">MVNGSYTFTLNRPDATEVYVTGTFDGWSRSAKLQRREDGVFETTVEIPVERTYYKFVVDGAWIVDPQARNETEPNGNQNSVLEPAQFRQAAPEDSSKMSAPQQEPPFVPLSSAAPNATSAALAAQVPIESDQKTAEDLSKATISSVGPESTTAQLAAQVPFESEKHHANGSAGVGSANINTVGPQSTTAELASRVPLESDKQGAGNNKSAAPESAATEIAGQLFGQQALKQPTPTETPSLHDVPGFFPDTPGQEKKEQDAAQRAPEVTYGVSPLPPSDTFDNPITLKPGEPVPREGVTTQTVTSRVTLDKESYEKGAGIQYPFGSLMLPEVVTPAEQREKEGRGVLDIPPITKNMIPESSLPITSAKDAAAHHAHVPEVVKESQEKAHMPPEGSAVQSTVDKKAALEEELKQTAKQTANTVAVNAGPMANAAVENTKAGAVYLADSAAPAANTTAEKAKAATNTVAENFGPMANTAMENTKSAASTAAEKVQTAASTVTASVAGAVAAAGFGSAGGTPTENVPEVVKESQAEAGVPAEASAIPSAVEKKKQLEEELMKETPAVPPADTTPAPPPVPPKDTQIATTTNGVSQSVPQPSGLGGITLNKAPESKAPEVTTGVETHPTQQISTSTSKPVDTVPVPVQESLAQAGDSAEAAGSKQAVLNKGKLEQELKEEVTPTKPAAETETLQAATSSASAQKATSAPTSSTAGGVHRNGTAPVAPVNGANKSLDTAAARKSVDVADRNGEGRKKRLSFFGKLKDKLHLHKEKREGV</sequence>
<dbReference type="Pfam" id="PF16561">
    <property type="entry name" value="AMPK1_CBM"/>
    <property type="match status" value="1"/>
</dbReference>
<dbReference type="AlphaFoldDB" id="A0A4S2MJ21"/>
<feature type="region of interest" description="Disordered" evidence="1">
    <location>
        <begin position="230"/>
        <end position="309"/>
    </location>
</feature>
<feature type="region of interest" description="Disordered" evidence="1">
    <location>
        <begin position="560"/>
        <end position="751"/>
    </location>
</feature>
<feature type="compositionally biased region" description="Polar residues" evidence="1">
    <location>
        <begin position="618"/>
        <end position="634"/>
    </location>
</feature>
<dbReference type="InterPro" id="IPR032640">
    <property type="entry name" value="AMPK1_CBM"/>
</dbReference>
<protein>
    <recommendedName>
        <fullName evidence="2">AMP-activated protein kinase glycogen-binding domain-containing protein</fullName>
    </recommendedName>
</protein>
<feature type="compositionally biased region" description="Basic and acidic residues" evidence="1">
    <location>
        <begin position="666"/>
        <end position="677"/>
    </location>
</feature>
<feature type="compositionally biased region" description="Low complexity" evidence="1">
    <location>
        <begin position="560"/>
        <end position="569"/>
    </location>
</feature>
<feature type="region of interest" description="Disordered" evidence="1">
    <location>
        <begin position="381"/>
        <end position="401"/>
    </location>
</feature>
<feature type="region of interest" description="Disordered" evidence="1">
    <location>
        <begin position="196"/>
        <end position="218"/>
    </location>
</feature>
<reference evidence="3 4" key="1">
    <citation type="submission" date="2019-04" db="EMBL/GenBank/DDBJ databases">
        <title>Comparative genomics and transcriptomics to analyze fruiting body development in filamentous ascomycetes.</title>
        <authorList>
            <consortium name="DOE Joint Genome Institute"/>
            <person name="Lutkenhaus R."/>
            <person name="Traeger S."/>
            <person name="Breuer J."/>
            <person name="Kuo A."/>
            <person name="Lipzen A."/>
            <person name="Pangilinan J."/>
            <person name="Dilworth D."/>
            <person name="Sandor L."/>
            <person name="Poggeler S."/>
            <person name="Barry K."/>
            <person name="Grigoriev I.V."/>
            <person name="Nowrousian M."/>
        </authorList>
    </citation>
    <scope>NUCLEOTIDE SEQUENCE [LARGE SCALE GENOMIC DNA]</scope>
    <source>
        <strain evidence="3 4">CBS 389.68</strain>
    </source>
</reference>
<dbReference type="InterPro" id="IPR013783">
    <property type="entry name" value="Ig-like_fold"/>
</dbReference>
<evidence type="ECO:0000313" key="4">
    <source>
        <dbReference type="Proteomes" id="UP000298138"/>
    </source>
</evidence>
<dbReference type="Proteomes" id="UP000298138">
    <property type="component" value="Unassembled WGS sequence"/>
</dbReference>
<feature type="compositionally biased region" description="Polar residues" evidence="1">
    <location>
        <begin position="581"/>
        <end position="595"/>
    </location>
</feature>
<evidence type="ECO:0000259" key="2">
    <source>
        <dbReference type="Pfam" id="PF16561"/>
    </source>
</evidence>
<feature type="region of interest" description="Disordered" evidence="1">
    <location>
        <begin position="88"/>
        <end position="113"/>
    </location>
</feature>
<dbReference type="OrthoDB" id="5873279at2759"/>
<feature type="region of interest" description="Disordered" evidence="1">
    <location>
        <begin position="512"/>
        <end position="547"/>
    </location>
</feature>
<dbReference type="CDD" id="cd02859">
    <property type="entry name" value="E_set_AMPKbeta_like_N"/>
    <property type="match status" value="1"/>
</dbReference>
<dbReference type="Gene3D" id="2.60.40.10">
    <property type="entry name" value="Immunoglobulins"/>
    <property type="match status" value="1"/>
</dbReference>
<dbReference type="SUPFAM" id="SSF81296">
    <property type="entry name" value="E set domains"/>
    <property type="match status" value="1"/>
</dbReference>
<dbReference type="InterPro" id="IPR014756">
    <property type="entry name" value="Ig_E-set"/>
</dbReference>
<name>A0A4S2MJ21_9PEZI</name>